<keyword evidence="1" id="KW-1185">Reference proteome</keyword>
<proteinExistence type="predicted"/>
<evidence type="ECO:0000313" key="2">
    <source>
        <dbReference type="RefSeq" id="XP_052129857.1"/>
    </source>
</evidence>
<sequence length="298" mass="32753">MSQSLMAMNFPVSVLFLIEVRRGQEQHTVQSPVTFIHKLIHTRTTTLWILLTNHSGGFFPATVGLNTSQTISTEVTAEIRDSTDRGNMLDSTNGSNLDRPLAATTSLNLNCVGQSTLTEAGRRNSTESNNMIDSNGSDIDASLAATTSCIGETTPTEVRPGIRNSTDSNDIFDIADPPHDCGGSFVSSSPAVNADPFEEIAPNAPKKRRVPPRKNTKKRVAVPGGWAQEKAKVDFNAGVAHVTPKGAVKLKRKMRAGCHIRCRKCKERVTQEERELIFTNFWKLASVHQHAKWLRRGY</sequence>
<dbReference type="KEGG" id="foc:127751025"/>
<organism evidence="1 2">
    <name type="scientific">Frankliniella occidentalis</name>
    <name type="common">Western flower thrips</name>
    <name type="synonym">Euthrips occidentalis</name>
    <dbReference type="NCBI Taxonomy" id="133901"/>
    <lineage>
        <taxon>Eukaryota</taxon>
        <taxon>Metazoa</taxon>
        <taxon>Ecdysozoa</taxon>
        <taxon>Arthropoda</taxon>
        <taxon>Hexapoda</taxon>
        <taxon>Insecta</taxon>
        <taxon>Pterygota</taxon>
        <taxon>Neoptera</taxon>
        <taxon>Paraneoptera</taxon>
        <taxon>Thysanoptera</taxon>
        <taxon>Terebrantia</taxon>
        <taxon>Thripoidea</taxon>
        <taxon>Thripidae</taxon>
        <taxon>Frankliniella</taxon>
    </lineage>
</organism>
<reference evidence="2" key="1">
    <citation type="submission" date="2025-08" db="UniProtKB">
        <authorList>
            <consortium name="RefSeq"/>
        </authorList>
    </citation>
    <scope>IDENTIFICATION</scope>
    <source>
        <tissue evidence="2">Whole organism</tissue>
    </source>
</reference>
<dbReference type="OrthoDB" id="6776127at2759"/>
<gene>
    <name evidence="2" type="primary">LOC127751025</name>
</gene>
<dbReference type="Proteomes" id="UP000504606">
    <property type="component" value="Unplaced"/>
</dbReference>
<dbReference type="AlphaFoldDB" id="A0A9C6X648"/>
<dbReference type="RefSeq" id="XP_052129857.1">
    <property type="nucleotide sequence ID" value="XM_052273897.1"/>
</dbReference>
<accession>A0A9C6X648</accession>
<dbReference type="GeneID" id="127751025"/>
<evidence type="ECO:0000313" key="1">
    <source>
        <dbReference type="Proteomes" id="UP000504606"/>
    </source>
</evidence>
<protein>
    <submittedName>
        <fullName evidence="2">Uncharacterized protein LOC127751025</fullName>
    </submittedName>
</protein>
<name>A0A9C6X648_FRAOC</name>